<dbReference type="EMBL" id="SHMP01000004">
    <property type="protein sequence ID" value="RZV10700.1"/>
    <property type="molecule type" value="Genomic_DNA"/>
</dbReference>
<accession>A0A482YCT1</accession>
<evidence type="ECO:0000313" key="2">
    <source>
        <dbReference type="Proteomes" id="UP000291097"/>
    </source>
</evidence>
<dbReference type="RefSeq" id="WP_165396937.1">
    <property type="nucleotide sequence ID" value="NZ_SHMP01000004.1"/>
</dbReference>
<dbReference type="AlphaFoldDB" id="A0A482YCT1"/>
<organism evidence="1 2">
    <name type="scientific">Natrinema hispanicum</name>
    <dbReference type="NCBI Taxonomy" id="392421"/>
    <lineage>
        <taxon>Archaea</taxon>
        <taxon>Methanobacteriati</taxon>
        <taxon>Methanobacteriota</taxon>
        <taxon>Stenosarchaea group</taxon>
        <taxon>Halobacteria</taxon>
        <taxon>Halobacteriales</taxon>
        <taxon>Natrialbaceae</taxon>
        <taxon>Natrinema</taxon>
    </lineage>
</organism>
<name>A0A482YCT1_9EURY</name>
<proteinExistence type="predicted"/>
<sequence length="49" mass="5120">MARIAVAQTALMAKGGGAGVCMTVLEAFQSDHDVELLTVARPDFSALKQ</sequence>
<evidence type="ECO:0000313" key="1">
    <source>
        <dbReference type="EMBL" id="RZV10700.1"/>
    </source>
</evidence>
<gene>
    <name evidence="1" type="ORF">BDK88_1879</name>
</gene>
<reference evidence="1 2" key="1">
    <citation type="submission" date="2019-02" db="EMBL/GenBank/DDBJ databases">
        <title>Genomic Encyclopedia of Archaeal and Bacterial Type Strains, Phase II (KMG-II): from individual species to whole genera.</title>
        <authorList>
            <person name="Goeker M."/>
        </authorList>
    </citation>
    <scope>NUCLEOTIDE SEQUENCE [LARGE SCALE GENOMIC DNA]</scope>
    <source>
        <strain evidence="1 2">DSM 18328</strain>
    </source>
</reference>
<comment type="caution">
    <text evidence="1">The sequence shown here is derived from an EMBL/GenBank/DDBJ whole genome shotgun (WGS) entry which is preliminary data.</text>
</comment>
<protein>
    <submittedName>
        <fullName evidence="1">Uncharacterized protein</fullName>
    </submittedName>
</protein>
<dbReference type="Proteomes" id="UP000291097">
    <property type="component" value="Unassembled WGS sequence"/>
</dbReference>
<dbReference type="OrthoDB" id="132546at2157"/>